<dbReference type="EMBL" id="JAACLJ010000004">
    <property type="protein sequence ID" value="KAF4587119.1"/>
    <property type="molecule type" value="Genomic_DNA"/>
</dbReference>
<dbReference type="Proteomes" id="UP000562929">
    <property type="component" value="Unassembled WGS sequence"/>
</dbReference>
<sequence>MRFLAFTPDGYQFCLDKAKEVEHELAKVRRTADQLGLNSMTYIFKPVALNGSQVPRNSDKYTENLHSKLDELAGVIRQVDNEVLQAKPLYEYRLLVNSVETELSKAIECYDSLLAKAWEREEREKTTQECETIFDASNAAMVKARDKRLEKDFPAGRLFVSGLPDVLDVSDRQHKGGYTLSLMGKLAQLRNAAQNGSDAAIGGELLQDYESKMASIDSAITKAITCYEGVYNEPELHKDAGHCKSSYDAVWPLVHAAIDISADTKFPVRRLLAKKLPNLQDGRPNDQDDFTKALTTRLRRMEEIATDANVVTWERDMAKLTIFNDLPGMLTEAVVSTVQNLASKRP</sequence>
<reference evidence="1 2" key="1">
    <citation type="journal article" date="2020" name="G3 (Bethesda)">
        <title>Genetic Underpinnings of Host Manipulation by Ophiocordyceps as Revealed by Comparative Transcriptomics.</title>
        <authorList>
            <person name="Will I."/>
            <person name="Das B."/>
            <person name="Trinh T."/>
            <person name="Brachmann A."/>
            <person name="Ohm R.A."/>
            <person name="de Bekker C."/>
        </authorList>
    </citation>
    <scope>NUCLEOTIDE SEQUENCE [LARGE SCALE GENOMIC DNA]</scope>
    <source>
        <strain evidence="1 2">EC05</strain>
    </source>
</reference>
<accession>A0A8H4Q5K5</accession>
<proteinExistence type="predicted"/>
<evidence type="ECO:0000313" key="1">
    <source>
        <dbReference type="EMBL" id="KAF4587119.1"/>
    </source>
</evidence>
<evidence type="ECO:0000313" key="2">
    <source>
        <dbReference type="Proteomes" id="UP000562929"/>
    </source>
</evidence>
<dbReference type="AlphaFoldDB" id="A0A8H4Q5K5"/>
<comment type="caution">
    <text evidence="1">The sequence shown here is derived from an EMBL/GenBank/DDBJ whole genome shotgun (WGS) entry which is preliminary data.</text>
</comment>
<gene>
    <name evidence="1" type="ORF">GQ602_003812</name>
</gene>
<name>A0A8H4Q5K5_9HYPO</name>
<protein>
    <submittedName>
        <fullName evidence="1">NAD(P)-binding domain protein</fullName>
    </submittedName>
</protein>
<organism evidence="1 2">
    <name type="scientific">Ophiocordyceps camponoti-floridani</name>
    <dbReference type="NCBI Taxonomy" id="2030778"/>
    <lineage>
        <taxon>Eukaryota</taxon>
        <taxon>Fungi</taxon>
        <taxon>Dikarya</taxon>
        <taxon>Ascomycota</taxon>
        <taxon>Pezizomycotina</taxon>
        <taxon>Sordariomycetes</taxon>
        <taxon>Hypocreomycetidae</taxon>
        <taxon>Hypocreales</taxon>
        <taxon>Ophiocordycipitaceae</taxon>
        <taxon>Ophiocordyceps</taxon>
    </lineage>
</organism>
<keyword evidence="2" id="KW-1185">Reference proteome</keyword>